<accession>A0ABT5YUB8</accession>
<evidence type="ECO:0000259" key="1">
    <source>
        <dbReference type="Pfam" id="PF12902"/>
    </source>
</evidence>
<dbReference type="PANTHER" id="PTHR34400:SF4">
    <property type="entry name" value="MEMBRANE PROTEIN"/>
    <property type="match status" value="1"/>
</dbReference>
<evidence type="ECO:0000313" key="3">
    <source>
        <dbReference type="Proteomes" id="UP001220022"/>
    </source>
</evidence>
<dbReference type="InterPro" id="IPR026820">
    <property type="entry name" value="VioB/RebD_dom"/>
</dbReference>
<sequence>MASPTTTEISLPPIVLSSPVDPTTEISDVSQLINHLKQAAYLEMSTIPMYLYASFSIGSRGYSQWDPGMGAFRLIRSIVVEEMLHLCLVRNLLVALGSDEIAFYSKDFMPKYPSPMLHRHPELILHLGPCDKKLVRDVFMEFERPKPRKGEGPPPPGQYATIGEFYKAVGKGLAALDKKMGPALWRHNRPELQYVAAYWNKDGGGAPVLVHNLKTAKDALKIIVEQGEGIDPDKPSVPIDPLKPIPGLDELPHYTKFKRIADGVEPLGPVWALPTDPCAKMYDGDAAVKAVNTLFNAMYCYVLHMLDVMYHTPWKDVEPGKHSKRYGLERTFMSAMQGVLVTVADMMVATRTTVGDLAVQYNAAPTFEYHKLPKTGKRKHLIELCDKAMTYFPQLGGDNSVRWLLGKMPDL</sequence>
<dbReference type="Pfam" id="PF12902">
    <property type="entry name" value="Ferritin-like"/>
    <property type="match status" value="1"/>
</dbReference>
<keyword evidence="3" id="KW-1185">Reference proteome</keyword>
<comment type="caution">
    <text evidence="2">The sequence shown here is derived from an EMBL/GenBank/DDBJ whole genome shotgun (WGS) entry which is preliminary data.</text>
</comment>
<dbReference type="EMBL" id="JARHTQ010000002">
    <property type="protein sequence ID" value="MDF2255024.1"/>
    <property type="molecule type" value="Genomic_DNA"/>
</dbReference>
<name>A0ABT5YUB8_9ACTN</name>
<dbReference type="InterPro" id="IPR012347">
    <property type="entry name" value="Ferritin-like"/>
</dbReference>
<proteinExistence type="predicted"/>
<dbReference type="Gene3D" id="1.20.1260.10">
    <property type="match status" value="1"/>
</dbReference>
<reference evidence="2 3" key="1">
    <citation type="submission" date="2023-03" db="EMBL/GenBank/DDBJ databases">
        <title>Draft genome sequence of type strain Streptomyces ferralitis JCM 14344.</title>
        <authorList>
            <person name="Klaysubun C."/>
            <person name="Duangmal K."/>
        </authorList>
    </citation>
    <scope>NUCLEOTIDE SEQUENCE [LARGE SCALE GENOMIC DNA]</scope>
    <source>
        <strain evidence="2 3">JCM 14344</strain>
    </source>
</reference>
<gene>
    <name evidence="2" type="ORF">P2L57_04550</name>
</gene>
<dbReference type="RefSeq" id="WP_275808537.1">
    <property type="nucleotide sequence ID" value="NZ_BAAANM010000012.1"/>
</dbReference>
<organism evidence="2 3">
    <name type="scientific">Streptantibioticus ferralitis</name>
    <dbReference type="NCBI Taxonomy" id="236510"/>
    <lineage>
        <taxon>Bacteria</taxon>
        <taxon>Bacillati</taxon>
        <taxon>Actinomycetota</taxon>
        <taxon>Actinomycetes</taxon>
        <taxon>Kitasatosporales</taxon>
        <taxon>Streptomycetaceae</taxon>
        <taxon>Streptantibioticus</taxon>
    </lineage>
</organism>
<dbReference type="Proteomes" id="UP001220022">
    <property type="component" value="Unassembled WGS sequence"/>
</dbReference>
<feature type="domain" description="Iminophenyl-pyruvate dimer synthase" evidence="1">
    <location>
        <begin position="36"/>
        <end position="261"/>
    </location>
</feature>
<dbReference type="PANTHER" id="PTHR34400">
    <property type="match status" value="1"/>
</dbReference>
<evidence type="ECO:0000313" key="2">
    <source>
        <dbReference type="EMBL" id="MDF2255024.1"/>
    </source>
</evidence>
<protein>
    <submittedName>
        <fullName evidence="2">Ferritin-like protein</fullName>
    </submittedName>
</protein>